<comment type="subcellular location">
    <subcellularLocation>
        <location evidence="1">Cell membrane</location>
    </subcellularLocation>
</comment>
<evidence type="ECO:0000256" key="5">
    <source>
        <dbReference type="ARBA" id="ARBA00022847"/>
    </source>
</evidence>
<evidence type="ECO:0000256" key="3">
    <source>
        <dbReference type="ARBA" id="ARBA00022475"/>
    </source>
</evidence>
<feature type="transmembrane region" description="Helical" evidence="11">
    <location>
        <begin position="370"/>
        <end position="390"/>
    </location>
</feature>
<sequence>MAVENSLERADSSCDEDGHSRRTGTLWTCVAHIITAVIGSGVLSLSWSTSQLGWIAGPVSMLCFAIVTYVSAFLLSDCYRSPHPVTGTRNYSYMDAVRVNLGEKQTWVCGFLQYFSMFGTGIAYTITTSTSLRAIQKSDCYHKKGQNAPCAYGDNFYMLMFGVVQIVFSQIPDFHEMAWLSVVAAIMSFTYSSIGFVLGLAKVIGNGMIKGGISGVPMPSKAQKVWRVSQALGDIAFAYPYSLILLEIQDTLKSPPPENQTMKRASMISIFLTTFFYLSCGCFGYAAFGNATPGNLLTGFGFFEPYWLIDFANACIVVHLVGGYQVYSQPVFAFADRLAASIYPNSGFVNKFYTIKLPLLPPYKLNFFRLCFRTAYVATTTGLSMFFPFFNEVLGVLGALNFWPLAIYFPVEMYFMQKKISTWTRRWVVLKFFSIGCLLVSIYALIGSVEGVISKKIG</sequence>
<evidence type="ECO:0000256" key="6">
    <source>
        <dbReference type="ARBA" id="ARBA00022970"/>
    </source>
</evidence>
<name>A0A8J5F8D5_ZINOF</name>
<feature type="transmembrane region" description="Helical" evidence="11">
    <location>
        <begin position="306"/>
        <end position="327"/>
    </location>
</feature>
<feature type="transmembrane region" description="Helical" evidence="11">
    <location>
        <begin position="396"/>
        <end position="415"/>
    </location>
</feature>
<dbReference type="AlphaFoldDB" id="A0A8J5F8D5"/>
<feature type="transmembrane region" description="Helical" evidence="11">
    <location>
        <begin position="52"/>
        <end position="75"/>
    </location>
</feature>
<evidence type="ECO:0000313" key="14">
    <source>
        <dbReference type="Proteomes" id="UP000734854"/>
    </source>
</evidence>
<evidence type="ECO:0000259" key="12">
    <source>
        <dbReference type="Pfam" id="PF01490"/>
    </source>
</evidence>
<dbReference type="InterPro" id="IPR013057">
    <property type="entry name" value="AA_transpt_TM"/>
</dbReference>
<feature type="transmembrane region" description="Helical" evidence="11">
    <location>
        <begin position="267"/>
        <end position="286"/>
    </location>
</feature>
<keyword evidence="3" id="KW-1003">Cell membrane</keyword>
<organism evidence="13 14">
    <name type="scientific">Zingiber officinale</name>
    <name type="common">Ginger</name>
    <name type="synonym">Amomum zingiber</name>
    <dbReference type="NCBI Taxonomy" id="94328"/>
    <lineage>
        <taxon>Eukaryota</taxon>
        <taxon>Viridiplantae</taxon>
        <taxon>Streptophyta</taxon>
        <taxon>Embryophyta</taxon>
        <taxon>Tracheophyta</taxon>
        <taxon>Spermatophyta</taxon>
        <taxon>Magnoliopsida</taxon>
        <taxon>Liliopsida</taxon>
        <taxon>Zingiberales</taxon>
        <taxon>Zingiberaceae</taxon>
        <taxon>Zingiber</taxon>
    </lineage>
</organism>
<accession>A0A8J5F8D5</accession>
<dbReference type="GO" id="GO:0005886">
    <property type="term" value="C:plasma membrane"/>
    <property type="evidence" value="ECO:0007669"/>
    <property type="project" value="UniProtKB-SubCell"/>
</dbReference>
<comment type="similarity">
    <text evidence="9">Belongs to the amino acid/polyamine transporter 2 family. Amino acid/auxin permease (AAAP) (TC 2.A.18.2) subfamily.</text>
</comment>
<feature type="domain" description="Amino acid transporter transmembrane" evidence="12">
    <location>
        <begin position="23"/>
        <end position="453"/>
    </location>
</feature>
<feature type="transmembrane region" description="Helical" evidence="11">
    <location>
        <begin position="427"/>
        <end position="446"/>
    </location>
</feature>
<gene>
    <name evidence="13" type="ORF">ZIOFF_053752</name>
</gene>
<evidence type="ECO:0000256" key="7">
    <source>
        <dbReference type="ARBA" id="ARBA00022989"/>
    </source>
</evidence>
<keyword evidence="8 11" id="KW-0472">Membrane</keyword>
<reference evidence="13 14" key="1">
    <citation type="submission" date="2020-08" db="EMBL/GenBank/DDBJ databases">
        <title>Plant Genome Project.</title>
        <authorList>
            <person name="Zhang R.-G."/>
        </authorList>
    </citation>
    <scope>NUCLEOTIDE SEQUENCE [LARGE SCALE GENOMIC DNA]</scope>
    <source>
        <tissue evidence="13">Rhizome</tissue>
    </source>
</reference>
<dbReference type="Proteomes" id="UP000734854">
    <property type="component" value="Unassembled WGS sequence"/>
</dbReference>
<keyword evidence="14" id="KW-1185">Reference proteome</keyword>
<evidence type="ECO:0000313" key="13">
    <source>
        <dbReference type="EMBL" id="KAG6485219.1"/>
    </source>
</evidence>
<evidence type="ECO:0000256" key="10">
    <source>
        <dbReference type="SAM" id="MobiDB-lite"/>
    </source>
</evidence>
<protein>
    <recommendedName>
        <fullName evidence="12">Amino acid transporter transmembrane domain-containing protein</fullName>
    </recommendedName>
</protein>
<keyword evidence="7 11" id="KW-1133">Transmembrane helix</keyword>
<evidence type="ECO:0000256" key="4">
    <source>
        <dbReference type="ARBA" id="ARBA00022692"/>
    </source>
</evidence>
<evidence type="ECO:0000256" key="8">
    <source>
        <dbReference type="ARBA" id="ARBA00023136"/>
    </source>
</evidence>
<keyword evidence="5" id="KW-0769">Symport</keyword>
<feature type="transmembrane region" description="Helical" evidence="11">
    <location>
        <begin position="25"/>
        <end position="45"/>
    </location>
</feature>
<dbReference type="Pfam" id="PF01490">
    <property type="entry name" value="Aa_trans"/>
    <property type="match status" value="1"/>
</dbReference>
<feature type="region of interest" description="Disordered" evidence="10">
    <location>
        <begin position="1"/>
        <end position="20"/>
    </location>
</feature>
<evidence type="ECO:0000256" key="11">
    <source>
        <dbReference type="SAM" id="Phobius"/>
    </source>
</evidence>
<feature type="transmembrane region" description="Helical" evidence="11">
    <location>
        <begin position="156"/>
        <end position="172"/>
    </location>
</feature>
<dbReference type="GO" id="GO:0006865">
    <property type="term" value="P:amino acid transport"/>
    <property type="evidence" value="ECO:0007669"/>
    <property type="project" value="UniProtKB-KW"/>
</dbReference>
<keyword evidence="4 11" id="KW-0812">Transmembrane</keyword>
<feature type="transmembrane region" description="Helical" evidence="11">
    <location>
        <begin position="178"/>
        <end position="201"/>
    </location>
</feature>
<keyword evidence="2" id="KW-0813">Transport</keyword>
<evidence type="ECO:0000256" key="1">
    <source>
        <dbReference type="ARBA" id="ARBA00004236"/>
    </source>
</evidence>
<keyword evidence="6" id="KW-0029">Amino-acid transport</keyword>
<dbReference type="PANTHER" id="PTHR48017">
    <property type="entry name" value="OS05G0424000 PROTEIN-RELATED"/>
    <property type="match status" value="1"/>
</dbReference>
<dbReference type="EMBL" id="JACMSC010000015">
    <property type="protein sequence ID" value="KAG6485219.1"/>
    <property type="molecule type" value="Genomic_DNA"/>
</dbReference>
<comment type="caution">
    <text evidence="13">The sequence shown here is derived from an EMBL/GenBank/DDBJ whole genome shotgun (WGS) entry which is preliminary data.</text>
</comment>
<evidence type="ECO:0000256" key="9">
    <source>
        <dbReference type="ARBA" id="ARBA00061463"/>
    </source>
</evidence>
<evidence type="ECO:0000256" key="2">
    <source>
        <dbReference type="ARBA" id="ARBA00022448"/>
    </source>
</evidence>
<dbReference type="FunFam" id="1.20.1740.10:FF:000055">
    <property type="entry name" value="Amino acid permease 6"/>
    <property type="match status" value="1"/>
</dbReference>
<proteinExistence type="inferred from homology"/>
<dbReference type="GO" id="GO:0015293">
    <property type="term" value="F:symporter activity"/>
    <property type="evidence" value="ECO:0007669"/>
    <property type="project" value="UniProtKB-KW"/>
</dbReference>
<feature type="transmembrane region" description="Helical" evidence="11">
    <location>
        <begin position="111"/>
        <end position="135"/>
    </location>
</feature>